<keyword evidence="7 10" id="KW-0067">ATP-binding</keyword>
<evidence type="ECO:0000259" key="13">
    <source>
        <dbReference type="Pfam" id="PF00438"/>
    </source>
</evidence>
<keyword evidence="4 10" id="KW-0808">Transferase</keyword>
<evidence type="ECO:0000313" key="17">
    <source>
        <dbReference type="Proteomes" id="UP000295773"/>
    </source>
</evidence>
<dbReference type="UniPathway" id="UPA00315">
    <property type="reaction ID" value="UER00080"/>
</dbReference>
<keyword evidence="8 10" id="KW-0460">Magnesium</keyword>
<keyword evidence="6 10" id="KW-0547">Nucleotide-binding</keyword>
<evidence type="ECO:0000256" key="11">
    <source>
        <dbReference type="RuleBase" id="RU000542"/>
    </source>
</evidence>
<dbReference type="RefSeq" id="WP_132224045.1">
    <property type="nucleotide sequence ID" value="NZ_JANKBG010000004.1"/>
</dbReference>
<gene>
    <name evidence="10" type="primary">metK</name>
    <name evidence="16" type="ORF">EDD61_10463</name>
</gene>
<evidence type="ECO:0000313" key="16">
    <source>
        <dbReference type="EMBL" id="TCU62425.1"/>
    </source>
</evidence>
<evidence type="ECO:0000256" key="10">
    <source>
        <dbReference type="HAMAP-Rule" id="MF_00086"/>
    </source>
</evidence>
<accession>A0A4V2VL45</accession>
<evidence type="ECO:0000259" key="14">
    <source>
        <dbReference type="Pfam" id="PF02772"/>
    </source>
</evidence>
<dbReference type="HAMAP" id="MF_00086">
    <property type="entry name" value="S_AdoMet_synth1"/>
    <property type="match status" value="1"/>
</dbReference>
<feature type="binding site" evidence="10">
    <location>
        <position position="247"/>
    </location>
    <ligand>
        <name>ATP</name>
        <dbReference type="ChEBI" id="CHEBI:30616"/>
        <note>ligand shared between two neighboring subunits</note>
    </ligand>
</feature>
<comment type="similarity">
    <text evidence="2 10 12">Belongs to the AdoMet synthase family.</text>
</comment>
<evidence type="ECO:0000256" key="2">
    <source>
        <dbReference type="ARBA" id="ARBA00009685"/>
    </source>
</evidence>
<dbReference type="Proteomes" id="UP000295773">
    <property type="component" value="Unassembled WGS sequence"/>
</dbReference>
<evidence type="ECO:0000256" key="12">
    <source>
        <dbReference type="RuleBase" id="RU004462"/>
    </source>
</evidence>
<dbReference type="EMBL" id="SMBP01000004">
    <property type="protein sequence ID" value="TCU62425.1"/>
    <property type="molecule type" value="Genomic_DNA"/>
</dbReference>
<keyword evidence="17" id="KW-1185">Reference proteome</keyword>
<sequence>MLNKQFFTSESVTEGHPDKICDQISDAVLDAIIEQDPNARVACETCCTTGMVMIMGEISTNCYVDIPSIARNVVLEIGYDRAKYGFDGTTCSVLTSIDEQSSDIAMGVDHSLETKEGKEEDNNGAGDQGMMFGYACDETPELMPLSISLAHRLAKQLTAVRKDGTLDYLRPDGKTQVTIEYENDVPKRVDTIVISTQHSDTVELETIRKDLKKYVIDVIIDPTMMDENTKIYINPTGRFVIGGPQGDSGLTGRKIIVDTYGGMARHGGGAFSGKDPTKVDRSAAYASRYVAKNIVAAGLAKRCEVQLAYAIGIAHPVSVLVDTFGTGRLPDEEIAEIVQKEFDLRPTSIIKTLDLRKPIYRKLAAYGHMGREDLGVKWEDTAPAESLKKYLR</sequence>
<comment type="subunit">
    <text evidence="10">Homotetramer; dimer of dimers.</text>
</comment>
<feature type="binding site" description="in other chain" evidence="10">
    <location>
        <position position="16"/>
    </location>
    <ligand>
        <name>ATP</name>
        <dbReference type="ChEBI" id="CHEBI:30616"/>
        <note>ligand shared between two neighboring subunits</note>
    </ligand>
</feature>
<comment type="cofactor">
    <cofactor evidence="10">
        <name>K(+)</name>
        <dbReference type="ChEBI" id="CHEBI:29103"/>
    </cofactor>
    <text evidence="10">Binds 1 potassium ion per subunit.</text>
</comment>
<dbReference type="GO" id="GO:0005524">
    <property type="term" value="F:ATP binding"/>
    <property type="evidence" value="ECO:0007669"/>
    <property type="project" value="UniProtKB-UniRule"/>
</dbReference>
<dbReference type="InterPro" id="IPR022628">
    <property type="entry name" value="S-AdoMet_synt_N"/>
</dbReference>
<feature type="domain" description="S-adenosylmethionine synthetase central" evidence="14">
    <location>
        <begin position="123"/>
        <end position="239"/>
    </location>
</feature>
<feature type="region of interest" description="Flexible loop" evidence="10">
    <location>
        <begin position="100"/>
        <end position="110"/>
    </location>
</feature>
<comment type="subcellular location">
    <subcellularLocation>
        <location evidence="10 11">Cytoplasm</location>
    </subcellularLocation>
</comment>
<dbReference type="GO" id="GO:0006556">
    <property type="term" value="P:S-adenosylmethionine biosynthetic process"/>
    <property type="evidence" value="ECO:0007669"/>
    <property type="project" value="UniProtKB-UniRule"/>
</dbReference>
<dbReference type="InterPro" id="IPR002133">
    <property type="entry name" value="S-AdoMet_synthetase"/>
</dbReference>
<dbReference type="Gene3D" id="3.30.300.10">
    <property type="match status" value="3"/>
</dbReference>
<proteinExistence type="inferred from homology"/>
<dbReference type="CDD" id="cd18079">
    <property type="entry name" value="S-AdoMet_synt"/>
    <property type="match status" value="1"/>
</dbReference>
<dbReference type="PROSITE" id="PS00376">
    <property type="entry name" value="ADOMET_SYNTHASE_1"/>
    <property type="match status" value="1"/>
</dbReference>
<organism evidence="16 17">
    <name type="scientific">Longicatena caecimuris</name>
    <dbReference type="NCBI Taxonomy" id="1796635"/>
    <lineage>
        <taxon>Bacteria</taxon>
        <taxon>Bacillati</taxon>
        <taxon>Bacillota</taxon>
        <taxon>Erysipelotrichia</taxon>
        <taxon>Erysipelotrichales</taxon>
        <taxon>Erysipelotrichaceae</taxon>
        <taxon>Longicatena</taxon>
    </lineage>
</organism>
<dbReference type="PROSITE" id="PS00377">
    <property type="entry name" value="ADOMET_SYNTHASE_2"/>
    <property type="match status" value="1"/>
</dbReference>
<keyword evidence="3 10" id="KW-0554">One-carbon metabolism</keyword>
<dbReference type="InterPro" id="IPR022631">
    <property type="entry name" value="ADOMET_SYNTHASE_CS"/>
</dbReference>
<comment type="function">
    <text evidence="10">Catalyzes the formation of S-adenosylmethionine (AdoMet) from methionine and ATP. The overall synthetic reaction is composed of two sequential steps, AdoMet formation and the subsequent tripolyphosphate hydrolysis which occurs prior to release of AdoMet from the enzyme.</text>
</comment>
<feature type="binding site" description="in other chain" evidence="10">
    <location>
        <position position="100"/>
    </location>
    <ligand>
        <name>L-methionine</name>
        <dbReference type="ChEBI" id="CHEBI:57844"/>
        <note>ligand shared between two neighboring subunits</note>
    </ligand>
</feature>
<dbReference type="Pfam" id="PF02772">
    <property type="entry name" value="S-AdoMet_synt_M"/>
    <property type="match status" value="1"/>
</dbReference>
<dbReference type="PANTHER" id="PTHR11964">
    <property type="entry name" value="S-ADENOSYLMETHIONINE SYNTHETASE"/>
    <property type="match status" value="1"/>
</dbReference>
<evidence type="ECO:0000256" key="6">
    <source>
        <dbReference type="ARBA" id="ARBA00022741"/>
    </source>
</evidence>
<feature type="binding site" description="in other chain" evidence="10">
    <location>
        <position position="57"/>
    </location>
    <ligand>
        <name>L-methionine</name>
        <dbReference type="ChEBI" id="CHEBI:57844"/>
        <note>ligand shared between two neighboring subunits</note>
    </ligand>
</feature>
<dbReference type="EC" id="2.5.1.6" evidence="10"/>
<dbReference type="GO" id="GO:0006730">
    <property type="term" value="P:one-carbon metabolic process"/>
    <property type="evidence" value="ECO:0007669"/>
    <property type="project" value="UniProtKB-KW"/>
</dbReference>
<dbReference type="NCBIfam" id="TIGR01034">
    <property type="entry name" value="metK"/>
    <property type="match status" value="1"/>
</dbReference>
<dbReference type="PIRSF" id="PIRSF000497">
    <property type="entry name" value="MAT"/>
    <property type="match status" value="1"/>
</dbReference>
<dbReference type="GO" id="GO:0000287">
    <property type="term" value="F:magnesium ion binding"/>
    <property type="evidence" value="ECO:0007669"/>
    <property type="project" value="UniProtKB-UniRule"/>
</dbReference>
<dbReference type="InterPro" id="IPR022629">
    <property type="entry name" value="S-AdoMet_synt_central"/>
</dbReference>
<dbReference type="Pfam" id="PF02773">
    <property type="entry name" value="S-AdoMet_synt_C"/>
    <property type="match status" value="1"/>
</dbReference>
<keyword evidence="10" id="KW-0963">Cytoplasm</keyword>
<evidence type="ECO:0000259" key="15">
    <source>
        <dbReference type="Pfam" id="PF02773"/>
    </source>
</evidence>
<comment type="catalytic activity">
    <reaction evidence="10">
        <text>L-methionine + ATP + H2O = S-adenosyl-L-methionine + phosphate + diphosphate</text>
        <dbReference type="Rhea" id="RHEA:21080"/>
        <dbReference type="ChEBI" id="CHEBI:15377"/>
        <dbReference type="ChEBI" id="CHEBI:30616"/>
        <dbReference type="ChEBI" id="CHEBI:33019"/>
        <dbReference type="ChEBI" id="CHEBI:43474"/>
        <dbReference type="ChEBI" id="CHEBI:57844"/>
        <dbReference type="ChEBI" id="CHEBI:59789"/>
        <dbReference type="EC" id="2.5.1.6"/>
    </reaction>
</comment>
<dbReference type="Pfam" id="PF00438">
    <property type="entry name" value="S-AdoMet_synt_N"/>
    <property type="match status" value="1"/>
</dbReference>
<protein>
    <recommendedName>
        <fullName evidence="10">S-adenosylmethionine synthase</fullName>
        <shortName evidence="10">AdoMet synthase</shortName>
        <ecNumber evidence="10">2.5.1.6</ecNumber>
    </recommendedName>
    <alternativeName>
        <fullName evidence="10">MAT</fullName>
    </alternativeName>
    <alternativeName>
        <fullName evidence="10">Methionine adenosyltransferase</fullName>
    </alternativeName>
</protein>
<evidence type="ECO:0000256" key="1">
    <source>
        <dbReference type="ARBA" id="ARBA00005224"/>
    </source>
</evidence>
<dbReference type="FunFam" id="3.30.300.10:FF:000004">
    <property type="entry name" value="S-adenosylmethionine synthase"/>
    <property type="match status" value="1"/>
</dbReference>
<feature type="binding site" description="in other chain" evidence="10">
    <location>
        <begin position="253"/>
        <end position="254"/>
    </location>
    <ligand>
        <name>ATP</name>
        <dbReference type="ChEBI" id="CHEBI:30616"/>
        <note>ligand shared between two neighboring subunits</note>
    </ligand>
</feature>
<dbReference type="AlphaFoldDB" id="A0A4V2VL45"/>
<dbReference type="InterPro" id="IPR022636">
    <property type="entry name" value="S-AdoMet_synthetase_sfam"/>
</dbReference>
<dbReference type="GO" id="GO:0005737">
    <property type="term" value="C:cytoplasm"/>
    <property type="evidence" value="ECO:0007669"/>
    <property type="project" value="UniProtKB-SubCell"/>
</dbReference>
<evidence type="ECO:0000256" key="3">
    <source>
        <dbReference type="ARBA" id="ARBA00022563"/>
    </source>
</evidence>
<feature type="binding site" evidence="10">
    <location>
        <position position="270"/>
    </location>
    <ligand>
        <name>ATP</name>
        <dbReference type="ChEBI" id="CHEBI:30616"/>
        <note>ligand shared between two neighboring subunits</note>
    </ligand>
</feature>
<comment type="caution">
    <text evidence="16">The sequence shown here is derived from an EMBL/GenBank/DDBJ whole genome shotgun (WGS) entry which is preliminary data.</text>
</comment>
<reference evidence="16 17" key="1">
    <citation type="submission" date="2019-03" db="EMBL/GenBank/DDBJ databases">
        <title>Genomic Encyclopedia of Type Strains, Phase IV (KMG-IV): sequencing the most valuable type-strain genomes for metagenomic binning, comparative biology and taxonomic classification.</title>
        <authorList>
            <person name="Goeker M."/>
        </authorList>
    </citation>
    <scope>NUCLEOTIDE SEQUENCE [LARGE SCALE GENOMIC DNA]</scope>
    <source>
        <strain evidence="16 17">DSM 29481</strain>
    </source>
</reference>
<keyword evidence="9 10" id="KW-0630">Potassium</keyword>
<feature type="domain" description="S-adenosylmethionine synthetase N-terminal" evidence="13">
    <location>
        <begin position="5"/>
        <end position="101"/>
    </location>
</feature>
<feature type="binding site" evidence="10">
    <location>
        <position position="44"/>
    </location>
    <ligand>
        <name>K(+)</name>
        <dbReference type="ChEBI" id="CHEBI:29103"/>
    </ligand>
</feature>
<feature type="binding site" description="in other chain" evidence="10">
    <location>
        <begin position="238"/>
        <end position="239"/>
    </location>
    <ligand>
        <name>ATP</name>
        <dbReference type="ChEBI" id="CHEBI:30616"/>
        <note>ligand shared between two neighboring subunits</note>
    </ligand>
</feature>
<comment type="cofactor">
    <cofactor evidence="10">
        <name>Mg(2+)</name>
        <dbReference type="ChEBI" id="CHEBI:18420"/>
    </cofactor>
    <text evidence="10">Binds 2 divalent ions per subunit.</text>
</comment>
<dbReference type="SUPFAM" id="SSF55973">
    <property type="entry name" value="S-adenosylmethionine synthetase"/>
    <property type="match status" value="3"/>
</dbReference>
<evidence type="ECO:0000256" key="9">
    <source>
        <dbReference type="ARBA" id="ARBA00022958"/>
    </source>
</evidence>
<name>A0A4V2VL45_9FIRM</name>
<feature type="binding site" description="in other chain" evidence="10">
    <location>
        <begin position="172"/>
        <end position="174"/>
    </location>
    <ligand>
        <name>ATP</name>
        <dbReference type="ChEBI" id="CHEBI:30616"/>
        <note>ligand shared between two neighboring subunits</note>
    </ligand>
</feature>
<dbReference type="GO" id="GO:0004478">
    <property type="term" value="F:methionine adenosyltransferase activity"/>
    <property type="evidence" value="ECO:0007669"/>
    <property type="project" value="UniProtKB-UniRule"/>
</dbReference>
<feature type="domain" description="S-adenosylmethionine synthetase C-terminal" evidence="15">
    <location>
        <begin position="241"/>
        <end position="379"/>
    </location>
</feature>
<feature type="binding site" evidence="10">
    <location>
        <position position="274"/>
    </location>
    <ligand>
        <name>ATP</name>
        <dbReference type="ChEBI" id="CHEBI:30616"/>
        <note>ligand shared between two neighboring subunits</note>
    </ligand>
</feature>
<evidence type="ECO:0000256" key="8">
    <source>
        <dbReference type="ARBA" id="ARBA00022842"/>
    </source>
</evidence>
<keyword evidence="5 10" id="KW-0479">Metal-binding</keyword>
<feature type="binding site" evidence="10">
    <location>
        <position position="18"/>
    </location>
    <ligand>
        <name>Mg(2+)</name>
        <dbReference type="ChEBI" id="CHEBI:18420"/>
    </ligand>
</feature>
<comment type="pathway">
    <text evidence="1 10">Amino-acid biosynthesis; S-adenosyl-L-methionine biosynthesis; S-adenosyl-L-methionine from L-methionine: step 1/1.</text>
</comment>
<evidence type="ECO:0000256" key="4">
    <source>
        <dbReference type="ARBA" id="ARBA00022679"/>
    </source>
</evidence>
<feature type="binding site" description="in other chain" evidence="10">
    <location>
        <position position="278"/>
    </location>
    <ligand>
        <name>L-methionine</name>
        <dbReference type="ChEBI" id="CHEBI:57844"/>
        <note>ligand shared between two neighboring subunits</note>
    </ligand>
</feature>
<dbReference type="InterPro" id="IPR022630">
    <property type="entry name" value="S-AdoMet_synt_C"/>
</dbReference>
<evidence type="ECO:0000256" key="5">
    <source>
        <dbReference type="ARBA" id="ARBA00022723"/>
    </source>
</evidence>
<evidence type="ECO:0000256" key="7">
    <source>
        <dbReference type="ARBA" id="ARBA00022840"/>
    </source>
</evidence>
<dbReference type="FunFam" id="3.30.300.10:FF:000003">
    <property type="entry name" value="S-adenosylmethionine synthase"/>
    <property type="match status" value="1"/>
</dbReference>
<feature type="binding site" evidence="10">
    <location>
        <position position="247"/>
    </location>
    <ligand>
        <name>L-methionine</name>
        <dbReference type="ChEBI" id="CHEBI:57844"/>
        <note>ligand shared between two neighboring subunits</note>
    </ligand>
</feature>